<dbReference type="Proteomes" id="UP000727456">
    <property type="component" value="Unassembled WGS sequence"/>
</dbReference>
<evidence type="ECO:0000313" key="3">
    <source>
        <dbReference type="Proteomes" id="UP000727456"/>
    </source>
</evidence>
<proteinExistence type="predicted"/>
<dbReference type="EMBL" id="JAAOZC010000003">
    <property type="protein sequence ID" value="NIJ07834.1"/>
    <property type="molecule type" value="Genomic_DNA"/>
</dbReference>
<evidence type="ECO:0000313" key="2">
    <source>
        <dbReference type="EMBL" id="NIJ07834.1"/>
    </source>
</evidence>
<gene>
    <name evidence="2" type="ORF">FHS31_001444</name>
</gene>
<organism evidence="2 3">
    <name type="scientific">Sphingomonas vulcanisoli</name>
    <dbReference type="NCBI Taxonomy" id="1658060"/>
    <lineage>
        <taxon>Bacteria</taxon>
        <taxon>Pseudomonadati</taxon>
        <taxon>Pseudomonadota</taxon>
        <taxon>Alphaproteobacteria</taxon>
        <taxon>Sphingomonadales</taxon>
        <taxon>Sphingomonadaceae</taxon>
        <taxon>Sphingomonas</taxon>
    </lineage>
</organism>
<keyword evidence="1" id="KW-1133">Transmembrane helix</keyword>
<evidence type="ECO:0000256" key="1">
    <source>
        <dbReference type="SAM" id="Phobius"/>
    </source>
</evidence>
<reference evidence="2 3" key="1">
    <citation type="submission" date="2020-03" db="EMBL/GenBank/DDBJ databases">
        <title>Genomic Encyclopedia of Type Strains, Phase III (KMG-III): the genomes of soil and plant-associated and newly described type strains.</title>
        <authorList>
            <person name="Whitman W."/>
        </authorList>
    </citation>
    <scope>NUCLEOTIDE SEQUENCE [LARGE SCALE GENOMIC DNA]</scope>
    <source>
        <strain evidence="2 3">CECT 8804</strain>
    </source>
</reference>
<protein>
    <submittedName>
        <fullName evidence="2">Uncharacterized protein</fullName>
    </submittedName>
</protein>
<keyword evidence="1" id="KW-0472">Membrane</keyword>
<keyword evidence="1" id="KW-0812">Transmembrane</keyword>
<accession>A0ABX0TUJ4</accession>
<comment type="caution">
    <text evidence="2">The sequence shown here is derived from an EMBL/GenBank/DDBJ whole genome shotgun (WGS) entry which is preliminary data.</text>
</comment>
<name>A0ABX0TUJ4_9SPHN</name>
<dbReference type="RefSeq" id="WP_279587885.1">
    <property type="nucleotide sequence ID" value="NZ_JAAOZC010000003.1"/>
</dbReference>
<keyword evidence="3" id="KW-1185">Reference proteome</keyword>
<feature type="transmembrane region" description="Helical" evidence="1">
    <location>
        <begin position="20"/>
        <end position="39"/>
    </location>
</feature>
<sequence length="43" mass="4537">MDGMDGTKIMTQPAKEGLPGGLLLGILASSGLWVLIAELRHFV</sequence>